<dbReference type="Pfam" id="PF00005">
    <property type="entry name" value="ABC_tran"/>
    <property type="match status" value="1"/>
</dbReference>
<keyword evidence="6" id="KW-1185">Reference proteome</keyword>
<dbReference type="GO" id="GO:0005524">
    <property type="term" value="F:ATP binding"/>
    <property type="evidence" value="ECO:0007669"/>
    <property type="project" value="UniProtKB-KW"/>
</dbReference>
<dbReference type="RefSeq" id="WP_207299266.1">
    <property type="nucleotide sequence ID" value="NZ_CP071444.1"/>
</dbReference>
<dbReference type="PROSITE" id="PS00211">
    <property type="entry name" value="ABC_TRANSPORTER_1"/>
    <property type="match status" value="1"/>
</dbReference>
<protein>
    <submittedName>
        <fullName evidence="5">ABC transporter ATP-binding protein</fullName>
    </submittedName>
</protein>
<dbReference type="InterPro" id="IPR017871">
    <property type="entry name" value="ABC_transporter-like_CS"/>
</dbReference>
<dbReference type="Gene3D" id="3.40.50.300">
    <property type="entry name" value="P-loop containing nucleotide triphosphate hydrolases"/>
    <property type="match status" value="1"/>
</dbReference>
<reference evidence="5" key="1">
    <citation type="submission" date="2021-03" db="EMBL/GenBank/DDBJ databases">
        <title>Alkalibacter marinus sp. nov., isolated from tidal flat sediment.</title>
        <authorList>
            <person name="Namirimu T."/>
            <person name="Yang J.-A."/>
            <person name="Yang S.-H."/>
            <person name="Kim Y.-J."/>
            <person name="Kwon K.K."/>
        </authorList>
    </citation>
    <scope>NUCLEOTIDE SEQUENCE</scope>
    <source>
        <strain evidence="5">ES005</strain>
    </source>
</reference>
<dbReference type="KEGG" id="alka:J0B03_08920"/>
<evidence type="ECO:0000256" key="3">
    <source>
        <dbReference type="ARBA" id="ARBA00022840"/>
    </source>
</evidence>
<keyword evidence="1" id="KW-0813">Transport</keyword>
<dbReference type="InterPro" id="IPR003593">
    <property type="entry name" value="AAA+_ATPase"/>
</dbReference>
<dbReference type="FunFam" id="3.40.50.300:FF:000134">
    <property type="entry name" value="Iron-enterobactin ABC transporter ATP-binding protein"/>
    <property type="match status" value="1"/>
</dbReference>
<keyword evidence="3 5" id="KW-0067">ATP-binding</keyword>
<gene>
    <name evidence="5" type="ORF">J0B03_08920</name>
</gene>
<dbReference type="SMART" id="SM00382">
    <property type="entry name" value="AAA"/>
    <property type="match status" value="1"/>
</dbReference>
<sequence length="231" mass="26285">MDNILELKDVYVQYNGNHVLEEISLTLEDGEFLSIIGPNGGGKTTLIKAILGLVKPCGGQIRLRDDLIIGYVPQHTKFDRQFPIHVFDVVLTGRLGNRLRLFKRYGEEDRQKVTEILKAMGLSHLAKRQIGMLSGGQLQKVLIARALVAQPDLLILDEPTANLDSENRRDIYDILHRFNEKKAVILVTHDLEYIEDNKRQVVLLNRKIIYRGDAKTREKTQIHDHGGTHHA</sequence>
<dbReference type="InterPro" id="IPR027417">
    <property type="entry name" value="P-loop_NTPase"/>
</dbReference>
<evidence type="ECO:0000313" key="5">
    <source>
        <dbReference type="EMBL" id="QSX07924.1"/>
    </source>
</evidence>
<dbReference type="GO" id="GO:0016887">
    <property type="term" value="F:ATP hydrolysis activity"/>
    <property type="evidence" value="ECO:0007669"/>
    <property type="project" value="InterPro"/>
</dbReference>
<dbReference type="InterPro" id="IPR050153">
    <property type="entry name" value="Metal_Ion_Import_ABC"/>
</dbReference>
<keyword evidence="2" id="KW-0547">Nucleotide-binding</keyword>
<dbReference type="PROSITE" id="PS50893">
    <property type="entry name" value="ABC_TRANSPORTER_2"/>
    <property type="match status" value="1"/>
</dbReference>
<dbReference type="EMBL" id="CP071444">
    <property type="protein sequence ID" value="QSX07924.1"/>
    <property type="molecule type" value="Genomic_DNA"/>
</dbReference>
<name>A0A975AGU6_9FIRM</name>
<dbReference type="PANTHER" id="PTHR42734">
    <property type="entry name" value="METAL TRANSPORT SYSTEM ATP-BINDING PROTEIN TM_0124-RELATED"/>
    <property type="match status" value="1"/>
</dbReference>
<accession>A0A975AGU6</accession>
<dbReference type="SUPFAM" id="SSF52540">
    <property type="entry name" value="P-loop containing nucleoside triphosphate hydrolases"/>
    <property type="match status" value="1"/>
</dbReference>
<dbReference type="Proteomes" id="UP000663499">
    <property type="component" value="Chromosome"/>
</dbReference>
<proteinExistence type="predicted"/>
<organism evidence="5 6">
    <name type="scientific">Alkalibacter rhizosphaerae</name>
    <dbReference type="NCBI Taxonomy" id="2815577"/>
    <lineage>
        <taxon>Bacteria</taxon>
        <taxon>Bacillati</taxon>
        <taxon>Bacillota</taxon>
        <taxon>Clostridia</taxon>
        <taxon>Eubacteriales</taxon>
        <taxon>Eubacteriaceae</taxon>
        <taxon>Alkalibacter</taxon>
    </lineage>
</organism>
<dbReference type="InterPro" id="IPR003439">
    <property type="entry name" value="ABC_transporter-like_ATP-bd"/>
</dbReference>
<feature type="domain" description="ABC transporter" evidence="4">
    <location>
        <begin position="5"/>
        <end position="230"/>
    </location>
</feature>
<dbReference type="CDD" id="cd03235">
    <property type="entry name" value="ABC_Metallic_Cations"/>
    <property type="match status" value="1"/>
</dbReference>
<evidence type="ECO:0000256" key="2">
    <source>
        <dbReference type="ARBA" id="ARBA00022741"/>
    </source>
</evidence>
<evidence type="ECO:0000259" key="4">
    <source>
        <dbReference type="PROSITE" id="PS50893"/>
    </source>
</evidence>
<dbReference type="AlphaFoldDB" id="A0A975AGU6"/>
<evidence type="ECO:0000313" key="6">
    <source>
        <dbReference type="Proteomes" id="UP000663499"/>
    </source>
</evidence>
<evidence type="ECO:0000256" key="1">
    <source>
        <dbReference type="ARBA" id="ARBA00022448"/>
    </source>
</evidence>